<reference evidence="3" key="1">
    <citation type="journal article" date="2019" name="Int. J. Syst. Evol. Microbiol.">
        <title>The Global Catalogue of Microorganisms (GCM) 10K type strain sequencing project: providing services to taxonomists for standard genome sequencing and annotation.</title>
        <authorList>
            <consortium name="The Broad Institute Genomics Platform"/>
            <consortium name="The Broad Institute Genome Sequencing Center for Infectious Disease"/>
            <person name="Wu L."/>
            <person name="Ma J."/>
        </authorList>
    </citation>
    <scope>NUCLEOTIDE SEQUENCE [LARGE SCALE GENOMIC DNA]</scope>
    <source>
        <strain evidence="3">JCM 4594</strain>
    </source>
</reference>
<dbReference type="RefSeq" id="WP_190027757.1">
    <property type="nucleotide sequence ID" value="NZ_BMUU01000006.1"/>
</dbReference>
<protein>
    <recommendedName>
        <fullName evidence="1">AB hydrolase-1 domain-containing protein</fullName>
    </recommendedName>
</protein>
<comment type="caution">
    <text evidence="2">The sequence shown here is derived from an EMBL/GenBank/DDBJ whole genome shotgun (WGS) entry which is preliminary data.</text>
</comment>
<sequence>MATFVLVPGGWHGGWYYSRLAARLRDAGHRALPVTLSGIGERAHLNGWAVNLDTHIEDVLAVLASEQVTDAVLVGHSYGGMVITGVADRAGPGVVRRLVYSDAYVPQDGESCWELTTEAFHQLFLEGAAADGHSVQPPPGLDPRTTAHPLASFLQRIVLGGEGLDRVMTRDYVYLSGWSGTPFAGVYEKLSAAPGWRTHVLESSHNVLRDAPDAFEQILLRGE</sequence>
<organism evidence="2 3">
    <name type="scientific">Streptomyces xanthochromogenes</name>
    <dbReference type="NCBI Taxonomy" id="67384"/>
    <lineage>
        <taxon>Bacteria</taxon>
        <taxon>Bacillati</taxon>
        <taxon>Actinomycetota</taxon>
        <taxon>Actinomycetes</taxon>
        <taxon>Kitasatosporales</taxon>
        <taxon>Streptomycetaceae</taxon>
        <taxon>Streptomyces</taxon>
    </lineage>
</organism>
<name>A0ABQ3ABJ0_9ACTN</name>
<dbReference type="Gene3D" id="3.40.50.1820">
    <property type="entry name" value="alpha/beta hydrolase"/>
    <property type="match status" value="1"/>
</dbReference>
<accession>A0ABQ3ABJ0</accession>
<dbReference type="InterPro" id="IPR052897">
    <property type="entry name" value="Sec-Metab_Biosynth_Hydrolase"/>
</dbReference>
<evidence type="ECO:0000313" key="3">
    <source>
        <dbReference type="Proteomes" id="UP000600946"/>
    </source>
</evidence>
<keyword evidence="3" id="KW-1185">Reference proteome</keyword>
<gene>
    <name evidence="2" type="ORF">GCM10010326_38720</name>
</gene>
<dbReference type="Pfam" id="PF12697">
    <property type="entry name" value="Abhydrolase_6"/>
    <property type="match status" value="1"/>
</dbReference>
<dbReference type="InterPro" id="IPR000073">
    <property type="entry name" value="AB_hydrolase_1"/>
</dbReference>
<dbReference type="GeneID" id="96291815"/>
<evidence type="ECO:0000259" key="1">
    <source>
        <dbReference type="Pfam" id="PF12697"/>
    </source>
</evidence>
<evidence type="ECO:0000313" key="2">
    <source>
        <dbReference type="EMBL" id="GGY40876.1"/>
    </source>
</evidence>
<dbReference type="EMBL" id="BMUU01000006">
    <property type="protein sequence ID" value="GGY40876.1"/>
    <property type="molecule type" value="Genomic_DNA"/>
</dbReference>
<feature type="domain" description="AB hydrolase-1" evidence="1">
    <location>
        <begin position="4"/>
        <end position="215"/>
    </location>
</feature>
<dbReference type="PANTHER" id="PTHR37017">
    <property type="entry name" value="AB HYDROLASE-1 DOMAIN-CONTAINING PROTEIN-RELATED"/>
    <property type="match status" value="1"/>
</dbReference>
<dbReference type="InterPro" id="IPR029058">
    <property type="entry name" value="AB_hydrolase_fold"/>
</dbReference>
<dbReference type="SUPFAM" id="SSF53474">
    <property type="entry name" value="alpha/beta-Hydrolases"/>
    <property type="match status" value="1"/>
</dbReference>
<proteinExistence type="predicted"/>
<dbReference type="PANTHER" id="PTHR37017:SF11">
    <property type="entry name" value="ESTERASE_LIPASE_THIOESTERASE DOMAIN-CONTAINING PROTEIN"/>
    <property type="match status" value="1"/>
</dbReference>
<dbReference type="Proteomes" id="UP000600946">
    <property type="component" value="Unassembled WGS sequence"/>
</dbReference>